<dbReference type="Proteomes" id="UP000280834">
    <property type="component" value="Unassembled WGS sequence"/>
</dbReference>
<reference evidence="3" key="1">
    <citation type="submission" date="2017-02" db="UniProtKB">
        <authorList>
            <consortium name="WormBaseParasite"/>
        </authorList>
    </citation>
    <scope>IDENTIFICATION</scope>
</reference>
<reference evidence="1 2" key="2">
    <citation type="submission" date="2018-11" db="EMBL/GenBank/DDBJ databases">
        <authorList>
            <consortium name="Pathogen Informatics"/>
        </authorList>
    </citation>
    <scope>NUCLEOTIDE SEQUENCE [LARGE SCALE GENOMIC DNA]</scope>
</reference>
<accession>A0A0R3QPI3</accession>
<sequence length="74" mass="8435">MRKACQTKKNLPFSTVASNAKSTGNQNKTFEQVGLDYLSPLLIKSTKGMIWKKIERKLLKERELITLIAKIRNA</sequence>
<organism evidence="3">
    <name type="scientific">Brugia timori</name>
    <dbReference type="NCBI Taxonomy" id="42155"/>
    <lineage>
        <taxon>Eukaryota</taxon>
        <taxon>Metazoa</taxon>
        <taxon>Ecdysozoa</taxon>
        <taxon>Nematoda</taxon>
        <taxon>Chromadorea</taxon>
        <taxon>Rhabditida</taxon>
        <taxon>Spirurina</taxon>
        <taxon>Spiruromorpha</taxon>
        <taxon>Filarioidea</taxon>
        <taxon>Onchocercidae</taxon>
        <taxon>Brugia</taxon>
    </lineage>
</organism>
<keyword evidence="2" id="KW-1185">Reference proteome</keyword>
<evidence type="ECO:0000313" key="2">
    <source>
        <dbReference type="Proteomes" id="UP000280834"/>
    </source>
</evidence>
<dbReference type="AlphaFoldDB" id="A0A0R3QPI3"/>
<evidence type="ECO:0000313" key="3">
    <source>
        <dbReference type="WBParaSite" id="BTMF_0000961801-mRNA-1"/>
    </source>
</evidence>
<dbReference type="EMBL" id="UZAG01016041">
    <property type="protein sequence ID" value="VDO25389.1"/>
    <property type="molecule type" value="Genomic_DNA"/>
</dbReference>
<evidence type="ECO:0000313" key="1">
    <source>
        <dbReference type="EMBL" id="VDO25389.1"/>
    </source>
</evidence>
<name>A0A0R3QPI3_9BILA</name>
<gene>
    <name evidence="1" type="ORF">BTMF_LOCUS7669</name>
</gene>
<proteinExistence type="predicted"/>
<dbReference type="WBParaSite" id="BTMF_0000961801-mRNA-1">
    <property type="protein sequence ID" value="BTMF_0000961801-mRNA-1"/>
    <property type="gene ID" value="BTMF_0000961801"/>
</dbReference>
<protein>
    <submittedName>
        <fullName evidence="1 3">Uncharacterized protein</fullName>
    </submittedName>
</protein>